<organism evidence="6 7">
    <name type="scientific">Willisornis vidua</name>
    <name type="common">Xingu scale-backed antbird</name>
    <dbReference type="NCBI Taxonomy" id="1566151"/>
    <lineage>
        <taxon>Eukaryota</taxon>
        <taxon>Metazoa</taxon>
        <taxon>Chordata</taxon>
        <taxon>Craniata</taxon>
        <taxon>Vertebrata</taxon>
        <taxon>Euteleostomi</taxon>
        <taxon>Archelosauria</taxon>
        <taxon>Archosauria</taxon>
        <taxon>Dinosauria</taxon>
        <taxon>Saurischia</taxon>
        <taxon>Theropoda</taxon>
        <taxon>Coelurosauria</taxon>
        <taxon>Aves</taxon>
        <taxon>Neognathae</taxon>
        <taxon>Neoaves</taxon>
        <taxon>Telluraves</taxon>
        <taxon>Australaves</taxon>
        <taxon>Passeriformes</taxon>
        <taxon>Thamnophilidae</taxon>
        <taxon>Willisornis</taxon>
    </lineage>
</organism>
<evidence type="ECO:0000259" key="5">
    <source>
        <dbReference type="PROSITE" id="PS50011"/>
    </source>
</evidence>
<feature type="domain" description="Protein kinase" evidence="5">
    <location>
        <begin position="32"/>
        <end position="283"/>
    </location>
</feature>
<comment type="caution">
    <text evidence="6">The sequence shown here is derived from an EMBL/GenBank/DDBJ whole genome shotgun (WGS) entry which is preliminary data.</text>
</comment>
<dbReference type="PANTHER" id="PTHR45832">
    <property type="entry name" value="SERINE/THREONINE-PROTEIN KINASE SAMKA-RELATED-RELATED"/>
    <property type="match status" value="1"/>
</dbReference>
<dbReference type="SMART" id="SM00220">
    <property type="entry name" value="S_TKc"/>
    <property type="match status" value="1"/>
</dbReference>
<sequence length="283" mass="32151">MTFGFSAVPDTRKMDSELSCVDISLLSPDLACESPLVPDKRGFGAVYKALNACTGQEVAIKKINLQEKTPEELAVNEILVTRNNKNPNIVTYLDRFCYLVDAELWLVMKYVDSGTLFDILCAVYIEEGQIATVCPEVRDPACASNGLDSMALVNRWSSRSHTSFRIKWELIILTVMVLQLKALRFPWSTIRVEDRGDPPFSVDKRKAVDVVYLDFSKLFDTVSHDILLEALVRLYRKFCVQFGAPHNKKDIEMLERVQRRATELVKGLDAKSYEDQLRELGVF</sequence>
<evidence type="ECO:0000256" key="3">
    <source>
        <dbReference type="ARBA" id="ARBA00022741"/>
    </source>
</evidence>
<evidence type="ECO:0000256" key="1">
    <source>
        <dbReference type="ARBA" id="ARBA00008874"/>
    </source>
</evidence>
<gene>
    <name evidence="6" type="ORF">WISP_45863</name>
</gene>
<dbReference type="PANTHER" id="PTHR45832:SF22">
    <property type="entry name" value="SERINE_THREONINE-PROTEIN KINASE SAMKA-RELATED"/>
    <property type="match status" value="1"/>
</dbReference>
<keyword evidence="3" id="KW-0547">Nucleotide-binding</keyword>
<keyword evidence="4" id="KW-0067">ATP-binding</keyword>
<protein>
    <recommendedName>
        <fullName evidence="2">non-specific serine/threonine protein kinase</fullName>
        <ecNumber evidence="2">2.7.11.1</ecNumber>
    </recommendedName>
</protein>
<comment type="similarity">
    <text evidence="1">Belongs to the protein kinase superfamily. STE Ser/Thr protein kinase family. STE20 subfamily.</text>
</comment>
<name>A0ABQ9DGU0_9PASS</name>
<dbReference type="InterPro" id="IPR011009">
    <property type="entry name" value="Kinase-like_dom_sf"/>
</dbReference>
<dbReference type="Gene3D" id="3.30.200.20">
    <property type="entry name" value="Phosphorylase Kinase, domain 1"/>
    <property type="match status" value="1"/>
</dbReference>
<dbReference type="PROSITE" id="PS50011">
    <property type="entry name" value="PROTEIN_KINASE_DOM"/>
    <property type="match status" value="1"/>
</dbReference>
<dbReference type="SUPFAM" id="SSF56112">
    <property type="entry name" value="Protein kinase-like (PK-like)"/>
    <property type="match status" value="1"/>
</dbReference>
<dbReference type="InterPro" id="IPR000719">
    <property type="entry name" value="Prot_kinase_dom"/>
</dbReference>
<evidence type="ECO:0000313" key="6">
    <source>
        <dbReference type="EMBL" id="KAJ7420916.1"/>
    </source>
</evidence>
<evidence type="ECO:0000256" key="2">
    <source>
        <dbReference type="ARBA" id="ARBA00012513"/>
    </source>
</evidence>
<dbReference type="Pfam" id="PF00069">
    <property type="entry name" value="Pkinase"/>
    <property type="match status" value="1"/>
</dbReference>
<accession>A0ABQ9DGU0</accession>
<evidence type="ECO:0000256" key="4">
    <source>
        <dbReference type="ARBA" id="ARBA00022840"/>
    </source>
</evidence>
<reference evidence="6" key="1">
    <citation type="submission" date="2019-10" db="EMBL/GenBank/DDBJ databases">
        <authorList>
            <person name="Soares A.E.R."/>
            <person name="Aleixo A."/>
            <person name="Schneider P."/>
            <person name="Miyaki C.Y."/>
            <person name="Schneider M.P."/>
            <person name="Mello C."/>
            <person name="Vasconcelos A.T.R."/>
        </authorList>
    </citation>
    <scope>NUCLEOTIDE SEQUENCE</scope>
    <source>
        <tissue evidence="6">Muscle</tissue>
    </source>
</reference>
<dbReference type="InterPro" id="IPR051931">
    <property type="entry name" value="PAK3-like"/>
</dbReference>
<proteinExistence type="inferred from homology"/>
<dbReference type="Proteomes" id="UP001145742">
    <property type="component" value="Unassembled WGS sequence"/>
</dbReference>
<dbReference type="EC" id="2.7.11.1" evidence="2"/>
<dbReference type="EMBL" id="WHWB01033265">
    <property type="protein sequence ID" value="KAJ7420916.1"/>
    <property type="molecule type" value="Genomic_DNA"/>
</dbReference>
<keyword evidence="7" id="KW-1185">Reference proteome</keyword>
<evidence type="ECO:0000313" key="7">
    <source>
        <dbReference type="Proteomes" id="UP001145742"/>
    </source>
</evidence>